<dbReference type="Proteomes" id="UP000319257">
    <property type="component" value="Unassembled WGS sequence"/>
</dbReference>
<feature type="compositionally biased region" description="Low complexity" evidence="1">
    <location>
        <begin position="158"/>
        <end position="173"/>
    </location>
</feature>
<dbReference type="STRING" id="1093900.A0A507BEH0"/>
<dbReference type="PANTHER" id="PTHR39609:SF1">
    <property type="entry name" value="RFEG"/>
    <property type="match status" value="1"/>
</dbReference>
<feature type="compositionally biased region" description="Basic and acidic residues" evidence="1">
    <location>
        <begin position="360"/>
        <end position="375"/>
    </location>
</feature>
<dbReference type="InParanoid" id="A0A507BEH0"/>
<feature type="compositionally biased region" description="Polar residues" evidence="1">
    <location>
        <begin position="253"/>
        <end position="270"/>
    </location>
</feature>
<dbReference type="PANTHER" id="PTHR39609">
    <property type="entry name" value="RFEG-RELATED"/>
    <property type="match status" value="1"/>
</dbReference>
<proteinExistence type="predicted"/>
<reference evidence="2 3" key="1">
    <citation type="submission" date="2019-06" db="EMBL/GenBank/DDBJ databases">
        <title>Draft genome sequence of the filamentous fungus Phialemoniopsis curvata isolated from diesel fuel.</title>
        <authorList>
            <person name="Varaljay V.A."/>
            <person name="Lyon W.J."/>
            <person name="Crouch A.L."/>
            <person name="Drake C.E."/>
            <person name="Hollomon J.M."/>
            <person name="Nadeau L.J."/>
            <person name="Nunn H.S."/>
            <person name="Stevenson B.S."/>
            <person name="Bojanowski C.L."/>
            <person name="Crookes-Goodson W.J."/>
        </authorList>
    </citation>
    <scope>NUCLEOTIDE SEQUENCE [LARGE SCALE GENOMIC DNA]</scope>
    <source>
        <strain evidence="2 3">D216</strain>
    </source>
</reference>
<feature type="compositionally biased region" description="Low complexity" evidence="1">
    <location>
        <begin position="347"/>
        <end position="356"/>
    </location>
</feature>
<accession>A0A507BEH0</accession>
<dbReference type="GeneID" id="41972486"/>
<dbReference type="RefSeq" id="XP_030996641.1">
    <property type="nucleotide sequence ID" value="XM_031139517.1"/>
</dbReference>
<feature type="compositionally biased region" description="Polar residues" evidence="1">
    <location>
        <begin position="119"/>
        <end position="140"/>
    </location>
</feature>
<gene>
    <name evidence="2" type="ORF">E0L32_005039</name>
</gene>
<evidence type="ECO:0000313" key="3">
    <source>
        <dbReference type="Proteomes" id="UP000319257"/>
    </source>
</evidence>
<feature type="compositionally biased region" description="Low complexity" evidence="1">
    <location>
        <begin position="295"/>
        <end position="306"/>
    </location>
</feature>
<evidence type="ECO:0000313" key="2">
    <source>
        <dbReference type="EMBL" id="TPX14930.1"/>
    </source>
</evidence>
<keyword evidence="3" id="KW-1185">Reference proteome</keyword>
<dbReference type="AlphaFoldDB" id="A0A507BEH0"/>
<name>A0A507BEH0_9PEZI</name>
<evidence type="ECO:0000256" key="1">
    <source>
        <dbReference type="SAM" id="MobiDB-lite"/>
    </source>
</evidence>
<organism evidence="2 3">
    <name type="scientific">Thyridium curvatum</name>
    <dbReference type="NCBI Taxonomy" id="1093900"/>
    <lineage>
        <taxon>Eukaryota</taxon>
        <taxon>Fungi</taxon>
        <taxon>Dikarya</taxon>
        <taxon>Ascomycota</taxon>
        <taxon>Pezizomycotina</taxon>
        <taxon>Sordariomycetes</taxon>
        <taxon>Sordariomycetidae</taxon>
        <taxon>Thyridiales</taxon>
        <taxon>Thyridiaceae</taxon>
        <taxon>Thyridium</taxon>
    </lineage>
</organism>
<feature type="region of interest" description="Disordered" evidence="1">
    <location>
        <begin position="92"/>
        <end position="173"/>
    </location>
</feature>
<dbReference type="OrthoDB" id="4146887at2759"/>
<comment type="caution">
    <text evidence="2">The sequence shown here is derived from an EMBL/GenBank/DDBJ whole genome shotgun (WGS) entry which is preliminary data.</text>
</comment>
<feature type="region of interest" description="Disordered" evidence="1">
    <location>
        <begin position="245"/>
        <end position="383"/>
    </location>
</feature>
<protein>
    <submittedName>
        <fullName evidence="2">Uncharacterized protein</fullName>
    </submittedName>
</protein>
<dbReference type="EMBL" id="SKBQ01000025">
    <property type="protein sequence ID" value="TPX14930.1"/>
    <property type="molecule type" value="Genomic_DNA"/>
</dbReference>
<sequence>MAAQSGPRQNEYFVPRDGIDREVITADICRYLGNDALVRPGTYDESHIGAWLIEPTKTEQEPNNDDGRLLMFFFFPFRLQAMIADLKADSQRWDQERRKHGSSQNGTQIPRDSHGLPSRRSNSPTVRYTESQTRFQQQGDHSYGSGGYQNLRYPGNEAPGYSSSSTAGASSSYPAYSSGGGMYPGQYAGQSPQYSSPSTADPRYVAAPVPGSMGAAYQMQTEPVAVGAYQHGSNYRVSDQYSADRMNVDSGPRYTTSAQQQPYQTSQGYAYQQAPAGSAGYAQPVDNFYGRGAYPATTTPTTQAPASDFLASPASNLPVGYSPTPDPTQYEESQPQPPLSRPATKVSSSAQAQTGSSGSGRRDRDQRDSRDATEKRSRHHHYR</sequence>